<proteinExistence type="predicted"/>
<dbReference type="Proteomes" id="UP001178507">
    <property type="component" value="Unassembled WGS sequence"/>
</dbReference>
<comment type="caution">
    <text evidence="1">The sequence shown here is derived from an EMBL/GenBank/DDBJ whole genome shotgun (WGS) entry which is preliminary data.</text>
</comment>
<keyword evidence="2" id="KW-1185">Reference proteome</keyword>
<organism evidence="1 2">
    <name type="scientific">Effrenium voratum</name>
    <dbReference type="NCBI Taxonomy" id="2562239"/>
    <lineage>
        <taxon>Eukaryota</taxon>
        <taxon>Sar</taxon>
        <taxon>Alveolata</taxon>
        <taxon>Dinophyceae</taxon>
        <taxon>Suessiales</taxon>
        <taxon>Symbiodiniaceae</taxon>
        <taxon>Effrenium</taxon>
    </lineage>
</organism>
<protein>
    <submittedName>
        <fullName evidence="1">Uncharacterized protein</fullName>
    </submittedName>
</protein>
<accession>A0AA36NBI8</accession>
<reference evidence="1" key="1">
    <citation type="submission" date="2023-08" db="EMBL/GenBank/DDBJ databases">
        <authorList>
            <person name="Chen Y."/>
            <person name="Shah S."/>
            <person name="Dougan E. K."/>
            <person name="Thang M."/>
            <person name="Chan C."/>
        </authorList>
    </citation>
    <scope>NUCLEOTIDE SEQUENCE</scope>
</reference>
<evidence type="ECO:0000313" key="2">
    <source>
        <dbReference type="Proteomes" id="UP001178507"/>
    </source>
</evidence>
<dbReference type="EMBL" id="CAUJNA010003264">
    <property type="protein sequence ID" value="CAJ1397371.1"/>
    <property type="molecule type" value="Genomic_DNA"/>
</dbReference>
<dbReference type="AlphaFoldDB" id="A0AA36NBI8"/>
<sequence length="215" mass="23846">MGRPEPFLSAPREHRACVIARHEKHGYLLLLTGTCDKRHQLPFRHFVSGEVRGADYHGVAKAAAIEGLLAQTGLDFRKTPSRLQRKFFPAQVQEKMGRTCFFEVLLGDADSLCGQDVTSSLSGELSFLLSICEEHLGFSFQRDLQIAADAVRTSDKRGSMALLATRVTYSPQTCCLAGMCNLLSGYFWSGREVPKATNAWKGAGYTFRPPFVRIV</sequence>
<gene>
    <name evidence="1" type="ORF">EVOR1521_LOCUS21404</name>
</gene>
<name>A0AA36NBI8_9DINO</name>
<evidence type="ECO:0000313" key="1">
    <source>
        <dbReference type="EMBL" id="CAJ1397371.1"/>
    </source>
</evidence>